<comment type="caution">
    <text evidence="6">The sequence shown here is derived from an EMBL/GenBank/DDBJ whole genome shotgun (WGS) entry which is preliminary data.</text>
</comment>
<dbReference type="OrthoDB" id="9797341at2"/>
<keyword evidence="1 3" id="KW-0597">Phosphoprotein</keyword>
<dbReference type="STRING" id="153721.MYP_988"/>
<feature type="domain" description="Response regulatory" evidence="5">
    <location>
        <begin position="7"/>
        <end position="123"/>
    </location>
</feature>
<reference evidence="6 7" key="1">
    <citation type="submission" date="2014-09" db="EMBL/GenBank/DDBJ databases">
        <title>Sporocytophaga myxococcoides PG-01 genome sequencing.</title>
        <authorList>
            <person name="Liu L."/>
            <person name="Gao P.J."/>
            <person name="Chen G.J."/>
            <person name="Wang L.S."/>
        </authorList>
    </citation>
    <scope>NUCLEOTIDE SEQUENCE [LARGE SCALE GENOMIC DNA]</scope>
    <source>
        <strain evidence="6 7">PG-01</strain>
    </source>
</reference>
<keyword evidence="2" id="KW-0902">Two-component regulatory system</keyword>
<proteinExistence type="predicted"/>
<feature type="modified residue" description="4-aspartylphosphate" evidence="3">
    <location>
        <position position="58"/>
    </location>
</feature>
<keyword evidence="4" id="KW-0472">Membrane</keyword>
<protein>
    <submittedName>
        <fullName evidence="6">Transcriptional regulator</fullName>
    </submittedName>
</protein>
<dbReference type="Pfam" id="PF00072">
    <property type="entry name" value="Response_reg"/>
    <property type="match status" value="1"/>
</dbReference>
<dbReference type="CDD" id="cd00156">
    <property type="entry name" value="REC"/>
    <property type="match status" value="1"/>
</dbReference>
<dbReference type="InterPro" id="IPR011006">
    <property type="entry name" value="CheY-like_superfamily"/>
</dbReference>
<dbReference type="eggNOG" id="COG2204">
    <property type="taxonomic scope" value="Bacteria"/>
</dbReference>
<dbReference type="AlphaFoldDB" id="A0A098LA30"/>
<dbReference type="PROSITE" id="PS50110">
    <property type="entry name" value="RESPONSE_REGULATORY"/>
    <property type="match status" value="1"/>
</dbReference>
<organism evidence="6 7">
    <name type="scientific">Sporocytophaga myxococcoides</name>
    <dbReference type="NCBI Taxonomy" id="153721"/>
    <lineage>
        <taxon>Bacteria</taxon>
        <taxon>Pseudomonadati</taxon>
        <taxon>Bacteroidota</taxon>
        <taxon>Cytophagia</taxon>
        <taxon>Cytophagales</taxon>
        <taxon>Cytophagaceae</taxon>
        <taxon>Sporocytophaga</taxon>
    </lineage>
</organism>
<evidence type="ECO:0000259" key="5">
    <source>
        <dbReference type="PROSITE" id="PS50110"/>
    </source>
</evidence>
<dbReference type="SMART" id="SM00448">
    <property type="entry name" value="REC"/>
    <property type="match status" value="1"/>
</dbReference>
<dbReference type="SUPFAM" id="SSF52172">
    <property type="entry name" value="CheY-like"/>
    <property type="match status" value="1"/>
</dbReference>
<dbReference type="PANTHER" id="PTHR44591:SF14">
    <property type="entry name" value="PROTEIN PILG"/>
    <property type="match status" value="1"/>
</dbReference>
<name>A0A098LA30_9BACT</name>
<dbReference type="Gene3D" id="3.40.50.2300">
    <property type="match status" value="1"/>
</dbReference>
<dbReference type="Proteomes" id="UP000030185">
    <property type="component" value="Unassembled WGS sequence"/>
</dbReference>
<keyword evidence="4" id="KW-0812">Transmembrane</keyword>
<dbReference type="InterPro" id="IPR001789">
    <property type="entry name" value="Sig_transdc_resp-reg_receiver"/>
</dbReference>
<accession>A0A098LA30</accession>
<dbReference type="RefSeq" id="WP_045459400.1">
    <property type="nucleotide sequence ID" value="NZ_BBLT01000002.1"/>
</dbReference>
<evidence type="ECO:0000256" key="1">
    <source>
        <dbReference type="ARBA" id="ARBA00022553"/>
    </source>
</evidence>
<keyword evidence="7" id="KW-1185">Reference proteome</keyword>
<sequence length="165" mass="19244">MEEIKINITLVEDNELYALFLEHKIKDLLNCNFKIYNNSEELINNLEFEKNTDIFILDYNLPGLKGLDTLRILRDRLPDAEIIILSNQSDIQVAIDLIKSGAFDYVIKNNDSVERILNAISKAQEFRFLRSENITLKLKINKYKSVSTIVAIIFIIFFTIILFLR</sequence>
<evidence type="ECO:0000313" key="6">
    <source>
        <dbReference type="EMBL" id="GAL83761.1"/>
    </source>
</evidence>
<evidence type="ECO:0000313" key="7">
    <source>
        <dbReference type="Proteomes" id="UP000030185"/>
    </source>
</evidence>
<dbReference type="PANTHER" id="PTHR44591">
    <property type="entry name" value="STRESS RESPONSE REGULATOR PROTEIN 1"/>
    <property type="match status" value="1"/>
</dbReference>
<evidence type="ECO:0000256" key="3">
    <source>
        <dbReference type="PROSITE-ProRule" id="PRU00169"/>
    </source>
</evidence>
<dbReference type="InterPro" id="IPR050595">
    <property type="entry name" value="Bact_response_regulator"/>
</dbReference>
<evidence type="ECO:0000256" key="4">
    <source>
        <dbReference type="SAM" id="Phobius"/>
    </source>
</evidence>
<feature type="transmembrane region" description="Helical" evidence="4">
    <location>
        <begin position="146"/>
        <end position="164"/>
    </location>
</feature>
<keyword evidence="4" id="KW-1133">Transmembrane helix</keyword>
<gene>
    <name evidence="6" type="ORF">MYP_988</name>
</gene>
<dbReference type="EMBL" id="BBLT01000002">
    <property type="protein sequence ID" value="GAL83761.1"/>
    <property type="molecule type" value="Genomic_DNA"/>
</dbReference>
<dbReference type="GO" id="GO:0000160">
    <property type="term" value="P:phosphorelay signal transduction system"/>
    <property type="evidence" value="ECO:0007669"/>
    <property type="project" value="UniProtKB-KW"/>
</dbReference>
<evidence type="ECO:0000256" key="2">
    <source>
        <dbReference type="ARBA" id="ARBA00023012"/>
    </source>
</evidence>